<dbReference type="InterPro" id="IPR013328">
    <property type="entry name" value="6PGD_dom2"/>
</dbReference>
<feature type="binding site" description="in other chain" evidence="14">
    <location>
        <begin position="188"/>
        <end position="189"/>
    </location>
    <ligand>
        <name>substrate</name>
        <note>ligand shared between dimeric partners</note>
    </ligand>
</feature>
<evidence type="ECO:0000256" key="11">
    <source>
        <dbReference type="ARBA" id="ARBA00048640"/>
    </source>
</evidence>
<dbReference type="SMART" id="SM01350">
    <property type="entry name" value="6PGD"/>
    <property type="match status" value="1"/>
</dbReference>
<dbReference type="SUPFAM" id="SSF48179">
    <property type="entry name" value="6-phosphogluconate dehydrogenase C-terminal domain-like"/>
    <property type="match status" value="1"/>
</dbReference>
<comment type="function">
    <text evidence="1 12">Catalyzes the oxidative decarboxylation of 6-phosphogluconate to ribulose 5-phosphate and CO(2), with concomitant reduction of NADP to NADPH.</text>
</comment>
<feature type="active site" description="Proton acceptor" evidence="13">
    <location>
        <position position="185"/>
    </location>
</feature>
<feature type="binding site" description="in other chain" evidence="14">
    <location>
        <position position="289"/>
    </location>
    <ligand>
        <name>substrate</name>
        <note>ligand shared between dimeric partners</note>
    </ligand>
</feature>
<dbReference type="EMBL" id="FMJB01000040">
    <property type="protein sequence ID" value="SCM66870.1"/>
    <property type="molecule type" value="Genomic_DNA"/>
</dbReference>
<dbReference type="InterPro" id="IPR008927">
    <property type="entry name" value="6-PGluconate_DH-like_C_sf"/>
</dbReference>
<name>A0A1M4MWJ0_9RHOB</name>
<feature type="binding site" description="in other chain" evidence="14">
    <location>
        <position position="262"/>
    </location>
    <ligand>
        <name>substrate</name>
        <note>ligand shared between dimeric partners</note>
    </ligand>
</feature>
<dbReference type="GO" id="GO:0050661">
    <property type="term" value="F:NADP binding"/>
    <property type="evidence" value="ECO:0007669"/>
    <property type="project" value="InterPro"/>
</dbReference>
<evidence type="ECO:0000313" key="18">
    <source>
        <dbReference type="Proteomes" id="UP000184085"/>
    </source>
</evidence>
<evidence type="ECO:0000259" key="16">
    <source>
        <dbReference type="SMART" id="SM01350"/>
    </source>
</evidence>
<dbReference type="Gene3D" id="1.10.1040.10">
    <property type="entry name" value="N-(1-d-carboxylethyl)-l-norvaline Dehydrogenase, domain 2"/>
    <property type="match status" value="1"/>
</dbReference>
<feature type="binding site" evidence="14">
    <location>
        <position position="444"/>
    </location>
    <ligand>
        <name>substrate</name>
        <note>ligand shared between dimeric partners</note>
    </ligand>
</feature>
<dbReference type="Gene3D" id="3.40.50.720">
    <property type="entry name" value="NAD(P)-binding Rossmann-like Domain"/>
    <property type="match status" value="1"/>
</dbReference>
<dbReference type="PANTHER" id="PTHR11811">
    <property type="entry name" value="6-PHOSPHOGLUCONATE DEHYDROGENASE"/>
    <property type="match status" value="1"/>
</dbReference>
<sequence>MAEAQKIGLIGLGTMGSALALNLAEKGAHVVVQNRTHARVPEFISEAGDLASNLEGAGDLADLVARLPQPRFIILMTPAGGPTDAMIEDLKPLLAQGDTLIDAGNSDFHDTRRRTADMEAAGFKFLGMGVSGGEEGARHGPSIMVGGTEDAYAPVKDIIEAISAKFEGAPCAAHLGPDGAGHFVKTVHNGIEYADMQMIAEVYGLLRDAGWDAAKIGGLFGDWGKGDLGSYLVEVTEAVLTATVPESGAAMVDVIADKAGQKGTGRWTVIEALKLGQSASTIEAAVAARSWSAEPEVRNAGEAALVPAGTEAVTVEPEDLKNAFLAARILAYAQGFRVLQAASDTYEWDLDMARVAEVWRAGCIIRSVLLDEISSAHRAGLPSGQLYLADGLLQKVTGGLPALRRVVAAAAISGQPAPALASALSFIDTMRHGRGTTNLIQAQRDYFGAHGFERVDSDETGLHGPWAGHGM</sequence>
<organism evidence="17 18">
    <name type="scientific">Donghicola eburneus</name>
    <dbReference type="NCBI Taxonomy" id="393278"/>
    <lineage>
        <taxon>Bacteria</taxon>
        <taxon>Pseudomonadati</taxon>
        <taxon>Pseudomonadota</taxon>
        <taxon>Alphaproteobacteria</taxon>
        <taxon>Rhodobacterales</taxon>
        <taxon>Roseobacteraceae</taxon>
        <taxon>Donghicola</taxon>
    </lineage>
</organism>
<dbReference type="InterPro" id="IPR006115">
    <property type="entry name" value="6PGDH_NADP-bd"/>
</dbReference>
<gene>
    <name evidence="17" type="primary">Pgd</name>
    <name evidence="17" type="ORF">KARMA_1052</name>
</gene>
<evidence type="ECO:0000256" key="14">
    <source>
        <dbReference type="PIRSR" id="PIRSR000109-2"/>
    </source>
</evidence>
<proteinExistence type="inferred from homology"/>
<reference evidence="18" key="1">
    <citation type="submission" date="2016-09" db="EMBL/GenBank/DDBJ databases">
        <authorList>
            <person name="Wibberg D."/>
        </authorList>
    </citation>
    <scope>NUCLEOTIDE SEQUENCE [LARGE SCALE GENOMIC DNA]</scope>
</reference>
<dbReference type="InterPro" id="IPR006113">
    <property type="entry name" value="6PGDH_Gnd/GntZ"/>
</dbReference>
<dbReference type="GO" id="GO:0019521">
    <property type="term" value="P:D-gluconate metabolic process"/>
    <property type="evidence" value="ECO:0007669"/>
    <property type="project" value="UniProtKB-KW"/>
</dbReference>
<dbReference type="InterPro" id="IPR006184">
    <property type="entry name" value="6PGdom_BS"/>
</dbReference>
<dbReference type="Pfam" id="PF00393">
    <property type="entry name" value="6PGD"/>
    <property type="match status" value="1"/>
</dbReference>
<dbReference type="Pfam" id="PF03446">
    <property type="entry name" value="NAD_binding_2"/>
    <property type="match status" value="1"/>
</dbReference>
<dbReference type="NCBIfam" id="NF006765">
    <property type="entry name" value="PRK09287.1"/>
    <property type="match status" value="1"/>
</dbReference>
<dbReference type="InterPro" id="IPR006114">
    <property type="entry name" value="6PGDH_C"/>
</dbReference>
<dbReference type="PRINTS" id="PR00076">
    <property type="entry name" value="6PGDHDRGNASE"/>
</dbReference>
<comment type="subunit">
    <text evidence="4 12">Homodimer.</text>
</comment>
<feature type="binding site" description="in other chain" evidence="14">
    <location>
        <begin position="131"/>
        <end position="133"/>
    </location>
    <ligand>
        <name>substrate</name>
        <note>ligand shared between dimeric partners</note>
    </ligand>
</feature>
<feature type="binding site" description="in other chain" evidence="14">
    <location>
        <position position="105"/>
    </location>
    <ligand>
        <name>substrate</name>
        <note>ligand shared between dimeric partners</note>
    </ligand>
</feature>
<feature type="binding site" description="in other chain" evidence="14">
    <location>
        <position position="193"/>
    </location>
    <ligand>
        <name>substrate</name>
        <note>ligand shared between dimeric partners</note>
    </ligand>
</feature>
<evidence type="ECO:0000256" key="12">
    <source>
        <dbReference type="PIRNR" id="PIRNR000109"/>
    </source>
</evidence>
<evidence type="ECO:0000256" key="3">
    <source>
        <dbReference type="ARBA" id="ARBA00008419"/>
    </source>
</evidence>
<comment type="catalytic activity">
    <reaction evidence="11 12 15">
        <text>6-phospho-D-gluconate + NADP(+) = D-ribulose 5-phosphate + CO2 + NADPH</text>
        <dbReference type="Rhea" id="RHEA:10116"/>
        <dbReference type="ChEBI" id="CHEBI:16526"/>
        <dbReference type="ChEBI" id="CHEBI:57783"/>
        <dbReference type="ChEBI" id="CHEBI:58121"/>
        <dbReference type="ChEBI" id="CHEBI:58349"/>
        <dbReference type="ChEBI" id="CHEBI:58759"/>
        <dbReference type="EC" id="1.1.1.44"/>
    </reaction>
</comment>
<dbReference type="NCBIfam" id="TIGR00873">
    <property type="entry name" value="gnd"/>
    <property type="match status" value="1"/>
</dbReference>
<dbReference type="RefSeq" id="WP_072705089.1">
    <property type="nucleotide sequence ID" value="NZ_FMJB01000040.1"/>
</dbReference>
<comment type="similarity">
    <text evidence="3 12 15">Belongs to the 6-phosphogluconate dehydrogenase family.</text>
</comment>
<evidence type="ECO:0000256" key="15">
    <source>
        <dbReference type="RuleBase" id="RU000485"/>
    </source>
</evidence>
<dbReference type="InterPro" id="IPR006183">
    <property type="entry name" value="Pgluconate_DH"/>
</dbReference>
<evidence type="ECO:0000256" key="8">
    <source>
        <dbReference type="ARBA" id="ARBA00023002"/>
    </source>
</evidence>
<evidence type="ECO:0000256" key="13">
    <source>
        <dbReference type="PIRSR" id="PIRSR000109-1"/>
    </source>
</evidence>
<comment type="pathway">
    <text evidence="2 12 15">Carbohydrate degradation; pentose phosphate pathway; D-ribulose 5-phosphate from D-glucose 6-phosphate (oxidative stage): step 3/3.</text>
</comment>
<dbReference type="UniPathway" id="UPA00115">
    <property type="reaction ID" value="UER00410"/>
</dbReference>
<accession>A0A1M4MWJ0</accession>
<evidence type="ECO:0000256" key="7">
    <source>
        <dbReference type="ARBA" id="ARBA00022857"/>
    </source>
</evidence>
<dbReference type="Gene3D" id="1.20.5.320">
    <property type="entry name" value="6-Phosphogluconate Dehydrogenase, domain 3"/>
    <property type="match status" value="1"/>
</dbReference>
<evidence type="ECO:0000256" key="5">
    <source>
        <dbReference type="ARBA" id="ARBA00013011"/>
    </source>
</evidence>
<dbReference type="GO" id="GO:0006098">
    <property type="term" value="P:pentose-phosphate shunt"/>
    <property type="evidence" value="ECO:0007669"/>
    <property type="project" value="UniProtKB-UniPathway"/>
</dbReference>
<keyword evidence="8 12" id="KW-0560">Oxidoreductase</keyword>
<protein>
    <recommendedName>
        <fullName evidence="6 12">6-phosphogluconate dehydrogenase, decarboxylating</fullName>
        <ecNumber evidence="5 12">1.1.1.44</ecNumber>
    </recommendedName>
</protein>
<dbReference type="Proteomes" id="UP000184085">
    <property type="component" value="Unassembled WGS sequence"/>
</dbReference>
<evidence type="ECO:0000256" key="4">
    <source>
        <dbReference type="ARBA" id="ARBA00011738"/>
    </source>
</evidence>
<dbReference type="AlphaFoldDB" id="A0A1M4MWJ0"/>
<feature type="domain" description="6-phosphogluconate dehydrogenase C-terminal" evidence="16">
    <location>
        <begin position="181"/>
        <end position="467"/>
    </location>
</feature>
<keyword evidence="9 15" id="KW-0311">Gluconate utilization</keyword>
<keyword evidence="10 12" id="KW-0570">Pentose shunt</keyword>
<dbReference type="SUPFAM" id="SSF51735">
    <property type="entry name" value="NAD(P)-binding Rossmann-fold domains"/>
    <property type="match status" value="1"/>
</dbReference>
<evidence type="ECO:0000256" key="6">
    <source>
        <dbReference type="ARBA" id="ARBA00018193"/>
    </source>
</evidence>
<evidence type="ECO:0000256" key="1">
    <source>
        <dbReference type="ARBA" id="ARBA00002526"/>
    </source>
</evidence>
<feature type="active site" description="Proton donor" evidence="13">
    <location>
        <position position="192"/>
    </location>
</feature>
<feature type="binding site" evidence="14">
    <location>
        <position position="450"/>
    </location>
    <ligand>
        <name>substrate</name>
        <note>ligand shared between dimeric partners</note>
    </ligand>
</feature>
<dbReference type="PROSITE" id="PS00461">
    <property type="entry name" value="6PGD"/>
    <property type="match status" value="1"/>
</dbReference>
<keyword evidence="7 12" id="KW-0521">NADP</keyword>
<keyword evidence="18" id="KW-1185">Reference proteome</keyword>
<evidence type="ECO:0000256" key="2">
    <source>
        <dbReference type="ARBA" id="ARBA00004874"/>
    </source>
</evidence>
<evidence type="ECO:0000256" key="10">
    <source>
        <dbReference type="ARBA" id="ARBA00023126"/>
    </source>
</evidence>
<dbReference type="FunFam" id="1.10.1040.10:FF:000032">
    <property type="entry name" value="6-phosphogluconate dehydrogenase, decarboxylating"/>
    <property type="match status" value="1"/>
</dbReference>
<evidence type="ECO:0000313" key="17">
    <source>
        <dbReference type="EMBL" id="SCM66870.1"/>
    </source>
</evidence>
<evidence type="ECO:0000256" key="9">
    <source>
        <dbReference type="ARBA" id="ARBA00023064"/>
    </source>
</evidence>
<dbReference type="GO" id="GO:0004616">
    <property type="term" value="F:phosphogluconate dehydrogenase (decarboxylating) activity"/>
    <property type="evidence" value="ECO:0007669"/>
    <property type="project" value="UniProtKB-EC"/>
</dbReference>
<dbReference type="InterPro" id="IPR036291">
    <property type="entry name" value="NAD(P)-bd_dom_sf"/>
</dbReference>
<dbReference type="PIRSF" id="PIRSF000109">
    <property type="entry name" value="6PGD"/>
    <property type="match status" value="1"/>
</dbReference>
<dbReference type="EC" id="1.1.1.44" evidence="5 12"/>